<dbReference type="Pfam" id="PF18871">
    <property type="entry name" value="HEPN_Toprim_N"/>
    <property type="match status" value="1"/>
</dbReference>
<dbReference type="Proteomes" id="UP000271097">
    <property type="component" value="Unassembled WGS sequence"/>
</dbReference>
<organism evidence="3 4">
    <name type="scientific">Pseudomonas amygdali pv. ulmi</name>
    <dbReference type="NCBI Taxonomy" id="251720"/>
    <lineage>
        <taxon>Bacteria</taxon>
        <taxon>Pseudomonadati</taxon>
        <taxon>Pseudomonadota</taxon>
        <taxon>Gammaproteobacteria</taxon>
        <taxon>Pseudomonadales</taxon>
        <taxon>Pseudomonadaceae</taxon>
        <taxon>Pseudomonas</taxon>
        <taxon>Pseudomonas amygdali</taxon>
    </lineage>
</organism>
<name>A0A3M4SHB3_PSEA0</name>
<accession>A0A3M4SHB3</accession>
<evidence type="ECO:0000259" key="2">
    <source>
        <dbReference type="Pfam" id="PF18871"/>
    </source>
</evidence>
<dbReference type="InterPro" id="IPR041519">
    <property type="entry name" value="HEPN_RiboL-PSP"/>
</dbReference>
<protein>
    <submittedName>
        <fullName evidence="3">Uncharacterized protein</fullName>
    </submittedName>
</protein>
<dbReference type="Pfam" id="PF18735">
    <property type="entry name" value="HEPN_RiboL-PSP"/>
    <property type="match status" value="1"/>
</dbReference>
<sequence length="423" mass="49317">MQSTHSIYRPSSRSSSHEETKMSSWYDIKIQGFEVFSNSSQCFSEWYFRKSDRITMEGSEANVGTRQYLYVTDAATARRRLALQGCDRRLLESEYERAILDIEKEFEYATEYYPDDVAALREAITGMTLDDWLFKLKVIVNEELDRSARRDNYQHADAVINYLTSVGKWSSDNRYAPFPCITPDCYTLAVLEVTPDDAEVIMDCTDCVEAGSITAFDTYIEYLQPHTYFYEIFKTSIHDIENIVHTVEVNHTLAKLLFSGVITALETYLSDTMRKLIFNNQAVIRRYVEFEGSFQKKIKISEIYLTLEKLEKDVSALLDKTSFHNIEETSRLYKSVLIVDFPREETLELRKAVEIRHDIVHRNGKTFKGEYRNITEQNVIALISSVVSFLEKIDDQIQNNLLFYENDNESDWSPNPRFQLVMM</sequence>
<dbReference type="EMBL" id="RBRS01000295">
    <property type="protein sequence ID" value="RMR14304.1"/>
    <property type="molecule type" value="Genomic_DNA"/>
</dbReference>
<feature type="domain" description="RiboL-PSP-HEPN" evidence="1">
    <location>
        <begin position="246"/>
        <end position="399"/>
    </location>
</feature>
<dbReference type="AlphaFoldDB" id="A0A3M4SHB3"/>
<evidence type="ECO:0000259" key="1">
    <source>
        <dbReference type="Pfam" id="PF18735"/>
    </source>
</evidence>
<reference evidence="3 4" key="1">
    <citation type="submission" date="2018-08" db="EMBL/GenBank/DDBJ databases">
        <title>Recombination of ecologically and evolutionarily significant loci maintains genetic cohesion in the Pseudomonas syringae species complex.</title>
        <authorList>
            <person name="Dillon M."/>
            <person name="Thakur S."/>
            <person name="Almeida R.N.D."/>
            <person name="Weir B.S."/>
            <person name="Guttman D.S."/>
        </authorList>
    </citation>
    <scope>NUCLEOTIDE SEQUENCE [LARGE SCALE GENOMIC DNA]</scope>
    <source>
        <strain evidence="3 4">ICMP 5931</strain>
    </source>
</reference>
<dbReference type="InterPro" id="IPR041487">
    <property type="entry name" value="HEPN/Toprim-NTD1"/>
</dbReference>
<evidence type="ECO:0000313" key="3">
    <source>
        <dbReference type="EMBL" id="RMR14304.1"/>
    </source>
</evidence>
<proteinExistence type="predicted"/>
<feature type="domain" description="HEPN/Toprim N-terminal" evidence="2">
    <location>
        <begin position="22"/>
        <end position="221"/>
    </location>
</feature>
<gene>
    <name evidence="3" type="ORF">ALP90_01280</name>
</gene>
<evidence type="ECO:0000313" key="4">
    <source>
        <dbReference type="Proteomes" id="UP000271097"/>
    </source>
</evidence>
<comment type="caution">
    <text evidence="3">The sequence shown here is derived from an EMBL/GenBank/DDBJ whole genome shotgun (WGS) entry which is preliminary data.</text>
</comment>